<sequence>METIILAGGKSSRMGQNKALMQVGGRRVIDRLIAEFEPVSKKIIVIANNVKTYKNLNVRVLEDEAAFRGQGPLAGIYTGLHTAGNGPCLIVACDMPFASAKRGCQLIDLLKKNDRDAVILRDSERIHPLFGAYNARIAEVAKAALEEGKRSVKALLDRIDAEYMIVDDGTLDIWNMNTMEDYIKAGELAKGSEKNDM</sequence>
<dbReference type="PANTHER" id="PTHR19136:SF81">
    <property type="entry name" value="MOLYBDENUM COFACTOR GUANYLYLTRANSFERASE"/>
    <property type="match status" value="1"/>
</dbReference>
<comment type="caution">
    <text evidence="10">The sequence shown here is derived from an EMBL/GenBank/DDBJ whole genome shotgun (WGS) entry which is preliminary data.</text>
</comment>
<evidence type="ECO:0000256" key="8">
    <source>
        <dbReference type="HAMAP-Rule" id="MF_00316"/>
    </source>
</evidence>
<keyword evidence="6 8" id="KW-0342">GTP-binding</keyword>
<feature type="domain" description="MobA-like NTP transferase" evidence="9">
    <location>
        <begin position="4"/>
        <end position="152"/>
    </location>
</feature>
<dbReference type="EC" id="2.7.7.77" evidence="8"/>
<comment type="catalytic activity">
    <reaction evidence="8">
        <text>Mo-molybdopterin + GTP + H(+) = Mo-molybdopterin guanine dinucleotide + diphosphate</text>
        <dbReference type="Rhea" id="RHEA:34243"/>
        <dbReference type="ChEBI" id="CHEBI:15378"/>
        <dbReference type="ChEBI" id="CHEBI:33019"/>
        <dbReference type="ChEBI" id="CHEBI:37565"/>
        <dbReference type="ChEBI" id="CHEBI:71302"/>
        <dbReference type="ChEBI" id="CHEBI:71310"/>
        <dbReference type="EC" id="2.7.7.77"/>
    </reaction>
</comment>
<evidence type="ECO:0000256" key="1">
    <source>
        <dbReference type="ARBA" id="ARBA00022490"/>
    </source>
</evidence>
<comment type="function">
    <text evidence="8">Transfers a GMP moiety from GTP to Mo-molybdopterin (Mo-MPT) cofactor (Moco or molybdenum cofactor) to form Mo-molybdopterin guanine dinucleotide (Mo-MGD) cofactor.</text>
</comment>
<evidence type="ECO:0000256" key="2">
    <source>
        <dbReference type="ARBA" id="ARBA00022679"/>
    </source>
</evidence>
<dbReference type="PANTHER" id="PTHR19136">
    <property type="entry name" value="MOLYBDENUM COFACTOR GUANYLYLTRANSFERASE"/>
    <property type="match status" value="1"/>
</dbReference>
<evidence type="ECO:0000256" key="7">
    <source>
        <dbReference type="ARBA" id="ARBA00023150"/>
    </source>
</evidence>
<accession>A0ABS2R5H6</accession>
<protein>
    <recommendedName>
        <fullName evidence="8">Probable molybdenum cofactor guanylyltransferase</fullName>
        <shortName evidence="8">MoCo guanylyltransferase</shortName>
        <ecNumber evidence="8">2.7.7.77</ecNumber>
    </recommendedName>
    <alternativeName>
        <fullName evidence="8">GTP:molybdopterin guanylyltransferase</fullName>
    </alternativeName>
    <alternativeName>
        <fullName evidence="8">Mo-MPT guanylyltransferase</fullName>
    </alternativeName>
    <alternativeName>
        <fullName evidence="8">Molybdopterin guanylyltransferase</fullName>
    </alternativeName>
    <alternativeName>
        <fullName evidence="8">Molybdopterin-guanine dinucleotide synthase</fullName>
        <shortName evidence="8">MGD synthase</shortName>
    </alternativeName>
</protein>
<dbReference type="InterPro" id="IPR029044">
    <property type="entry name" value="Nucleotide-diphossugar_trans"/>
</dbReference>
<feature type="binding site" evidence="8">
    <location>
        <position position="18"/>
    </location>
    <ligand>
        <name>GTP</name>
        <dbReference type="ChEBI" id="CHEBI:37565"/>
    </ligand>
</feature>
<keyword evidence="1 8" id="KW-0963">Cytoplasm</keyword>
<dbReference type="Pfam" id="PF12804">
    <property type="entry name" value="NTP_transf_3"/>
    <property type="match status" value="1"/>
</dbReference>
<comment type="subcellular location">
    <subcellularLocation>
        <location evidence="8">Cytoplasm</location>
    </subcellularLocation>
</comment>
<evidence type="ECO:0000259" key="9">
    <source>
        <dbReference type="Pfam" id="PF12804"/>
    </source>
</evidence>
<proteinExistence type="inferred from homology"/>
<evidence type="ECO:0000256" key="5">
    <source>
        <dbReference type="ARBA" id="ARBA00022842"/>
    </source>
</evidence>
<keyword evidence="10" id="KW-0548">Nucleotidyltransferase</keyword>
<evidence type="ECO:0000256" key="4">
    <source>
        <dbReference type="ARBA" id="ARBA00022741"/>
    </source>
</evidence>
<evidence type="ECO:0000313" key="10">
    <source>
        <dbReference type="EMBL" id="MBM7714424.1"/>
    </source>
</evidence>
<organism evidence="10 11">
    <name type="scientific">Siminovitchia thermophila</name>
    <dbReference type="NCBI Taxonomy" id="1245522"/>
    <lineage>
        <taxon>Bacteria</taxon>
        <taxon>Bacillati</taxon>
        <taxon>Bacillota</taxon>
        <taxon>Bacilli</taxon>
        <taxon>Bacillales</taxon>
        <taxon>Bacillaceae</taxon>
        <taxon>Siminovitchia</taxon>
    </lineage>
</organism>
<comment type="cofactor">
    <cofactor evidence="8">
        <name>Mg(2+)</name>
        <dbReference type="ChEBI" id="CHEBI:18420"/>
    </cofactor>
</comment>
<comment type="similarity">
    <text evidence="8">Belongs to the MobA family.</text>
</comment>
<evidence type="ECO:0000256" key="6">
    <source>
        <dbReference type="ARBA" id="ARBA00023134"/>
    </source>
</evidence>
<dbReference type="CDD" id="cd02503">
    <property type="entry name" value="MobA"/>
    <property type="match status" value="1"/>
</dbReference>
<dbReference type="GO" id="GO:0061603">
    <property type="term" value="F:molybdenum cofactor guanylyltransferase activity"/>
    <property type="evidence" value="ECO:0007669"/>
    <property type="project" value="UniProtKB-EC"/>
</dbReference>
<comment type="domain">
    <text evidence="8">The N-terminal domain determines nucleotide recognition and specific binding, while the C-terminal domain determines the specific binding to the target protein.</text>
</comment>
<feature type="binding site" evidence="8">
    <location>
        <position position="94"/>
    </location>
    <ligand>
        <name>Mg(2+)</name>
        <dbReference type="ChEBI" id="CHEBI:18420"/>
    </ligand>
</feature>
<dbReference type="RefSeq" id="WP_077109681.1">
    <property type="nucleotide sequence ID" value="NZ_JAFBFH010000007.1"/>
</dbReference>
<evidence type="ECO:0000313" key="11">
    <source>
        <dbReference type="Proteomes" id="UP000823485"/>
    </source>
</evidence>
<keyword evidence="11" id="KW-1185">Reference proteome</keyword>
<dbReference type="Gene3D" id="3.90.550.10">
    <property type="entry name" value="Spore Coat Polysaccharide Biosynthesis Protein SpsA, Chain A"/>
    <property type="match status" value="1"/>
</dbReference>
<dbReference type="InterPro" id="IPR025877">
    <property type="entry name" value="MobA-like_NTP_Trfase"/>
</dbReference>
<keyword evidence="3 8" id="KW-0479">Metal-binding</keyword>
<feature type="binding site" evidence="8">
    <location>
        <begin position="6"/>
        <end position="8"/>
    </location>
    <ligand>
        <name>GTP</name>
        <dbReference type="ChEBI" id="CHEBI:37565"/>
    </ligand>
</feature>
<name>A0ABS2R5H6_9BACI</name>
<dbReference type="InterPro" id="IPR013482">
    <property type="entry name" value="Molybde_CF_guanTrfase"/>
</dbReference>
<dbReference type="EMBL" id="JAFBFH010000007">
    <property type="protein sequence ID" value="MBM7714424.1"/>
    <property type="molecule type" value="Genomic_DNA"/>
</dbReference>
<gene>
    <name evidence="8" type="primary">mobA</name>
    <name evidence="10" type="ORF">JOC94_001396</name>
</gene>
<dbReference type="SUPFAM" id="SSF53448">
    <property type="entry name" value="Nucleotide-diphospho-sugar transferases"/>
    <property type="match status" value="1"/>
</dbReference>
<comment type="caution">
    <text evidence="8">Lacks conserved residue(s) required for the propagation of feature annotation.</text>
</comment>
<feature type="binding site" evidence="8">
    <location>
        <position position="63"/>
    </location>
    <ligand>
        <name>GTP</name>
        <dbReference type="ChEBI" id="CHEBI:37565"/>
    </ligand>
</feature>
<evidence type="ECO:0000256" key="3">
    <source>
        <dbReference type="ARBA" id="ARBA00022723"/>
    </source>
</evidence>
<keyword evidence="5 8" id="KW-0460">Magnesium</keyword>
<dbReference type="Proteomes" id="UP000823485">
    <property type="component" value="Unassembled WGS sequence"/>
</dbReference>
<reference evidence="10 11" key="1">
    <citation type="submission" date="2021-01" db="EMBL/GenBank/DDBJ databases">
        <title>Genomic Encyclopedia of Type Strains, Phase IV (KMG-IV): sequencing the most valuable type-strain genomes for metagenomic binning, comparative biology and taxonomic classification.</title>
        <authorList>
            <person name="Goeker M."/>
        </authorList>
    </citation>
    <scope>NUCLEOTIDE SEQUENCE [LARGE SCALE GENOMIC DNA]</scope>
    <source>
        <strain evidence="10 11">DSM 105453</strain>
    </source>
</reference>
<feature type="binding site" evidence="8">
    <location>
        <position position="94"/>
    </location>
    <ligand>
        <name>GTP</name>
        <dbReference type="ChEBI" id="CHEBI:37565"/>
    </ligand>
</feature>
<keyword evidence="2 8" id="KW-0808">Transferase</keyword>
<keyword evidence="7 8" id="KW-0501">Molybdenum cofactor biosynthesis</keyword>
<dbReference type="HAMAP" id="MF_00316">
    <property type="entry name" value="MobA"/>
    <property type="match status" value="1"/>
</dbReference>
<keyword evidence="4 8" id="KW-0547">Nucleotide-binding</keyword>